<dbReference type="PANTHER" id="PTHR12608">
    <property type="entry name" value="TRANSMEMBRANE PROTEIN HTP-1 RELATED"/>
    <property type="match status" value="1"/>
</dbReference>
<protein>
    <recommendedName>
        <fullName evidence="6">GDT1 family protein</fullName>
    </recommendedName>
</protein>
<evidence type="ECO:0000256" key="4">
    <source>
        <dbReference type="ARBA" id="ARBA00022989"/>
    </source>
</evidence>
<keyword evidence="3" id="KW-0812">Transmembrane</keyword>
<dbReference type="GO" id="GO:0016020">
    <property type="term" value="C:membrane"/>
    <property type="evidence" value="ECO:0007669"/>
    <property type="project" value="UniProtKB-SubCell"/>
</dbReference>
<evidence type="ECO:0000256" key="2">
    <source>
        <dbReference type="ARBA" id="ARBA00009190"/>
    </source>
</evidence>
<comment type="similarity">
    <text evidence="2 6">Belongs to the GDT1 family.</text>
</comment>
<dbReference type="AlphaFoldDB" id="C5KMV7"/>
<keyword evidence="8" id="KW-1185">Reference proteome</keyword>
<dbReference type="EMBL" id="GG674496">
    <property type="protein sequence ID" value="EER14265.1"/>
    <property type="molecule type" value="Genomic_DNA"/>
</dbReference>
<dbReference type="Pfam" id="PF01169">
    <property type="entry name" value="GDT1"/>
    <property type="match status" value="1"/>
</dbReference>
<dbReference type="GO" id="GO:0005794">
    <property type="term" value="C:Golgi apparatus"/>
    <property type="evidence" value="ECO:0007669"/>
    <property type="project" value="TreeGrafter"/>
</dbReference>
<dbReference type="InterPro" id="IPR001727">
    <property type="entry name" value="GDT1-like"/>
</dbReference>
<sequence length="63" mass="6540">MTFLAEWGDRSQISTIALASSKNPVGVTIGGVLGHCICKEVHNAGMAICAIARTLPVLIMANS</sequence>
<evidence type="ECO:0000256" key="3">
    <source>
        <dbReference type="ARBA" id="ARBA00022692"/>
    </source>
</evidence>
<dbReference type="GO" id="GO:0005384">
    <property type="term" value="F:manganese ion transmembrane transporter activity"/>
    <property type="evidence" value="ECO:0007669"/>
    <property type="project" value="TreeGrafter"/>
</dbReference>
<evidence type="ECO:0000313" key="8">
    <source>
        <dbReference type="Proteomes" id="UP000007800"/>
    </source>
</evidence>
<dbReference type="OrthoDB" id="447229at2759"/>
<dbReference type="InParanoid" id="C5KMV7"/>
<name>C5KMV7_PERM5</name>
<dbReference type="GO" id="GO:0032472">
    <property type="term" value="P:Golgi calcium ion transport"/>
    <property type="evidence" value="ECO:0007669"/>
    <property type="project" value="TreeGrafter"/>
</dbReference>
<gene>
    <name evidence="7" type="ORF">Pmar_PMAR029337</name>
</gene>
<evidence type="ECO:0000256" key="5">
    <source>
        <dbReference type="ARBA" id="ARBA00023136"/>
    </source>
</evidence>
<dbReference type="GO" id="GO:0032468">
    <property type="term" value="P:Golgi calcium ion homeostasis"/>
    <property type="evidence" value="ECO:0007669"/>
    <property type="project" value="TreeGrafter"/>
</dbReference>
<dbReference type="GeneID" id="9060302"/>
<dbReference type="RefSeq" id="XP_002782470.1">
    <property type="nucleotide sequence ID" value="XM_002782424.1"/>
</dbReference>
<keyword evidence="5" id="KW-0472">Membrane</keyword>
<organism evidence="8">
    <name type="scientific">Perkinsus marinus (strain ATCC 50983 / TXsc)</name>
    <dbReference type="NCBI Taxonomy" id="423536"/>
    <lineage>
        <taxon>Eukaryota</taxon>
        <taxon>Sar</taxon>
        <taxon>Alveolata</taxon>
        <taxon>Perkinsozoa</taxon>
        <taxon>Perkinsea</taxon>
        <taxon>Perkinsida</taxon>
        <taxon>Perkinsidae</taxon>
        <taxon>Perkinsus</taxon>
    </lineage>
</organism>
<proteinExistence type="inferred from homology"/>
<evidence type="ECO:0000313" key="7">
    <source>
        <dbReference type="EMBL" id="EER14265.1"/>
    </source>
</evidence>
<evidence type="ECO:0000256" key="6">
    <source>
        <dbReference type="RuleBase" id="RU365102"/>
    </source>
</evidence>
<dbReference type="GO" id="GO:0015085">
    <property type="term" value="F:calcium ion transmembrane transporter activity"/>
    <property type="evidence" value="ECO:0007669"/>
    <property type="project" value="TreeGrafter"/>
</dbReference>
<dbReference type="Proteomes" id="UP000007800">
    <property type="component" value="Unassembled WGS sequence"/>
</dbReference>
<reference evidence="7 8" key="1">
    <citation type="submission" date="2008-07" db="EMBL/GenBank/DDBJ databases">
        <authorList>
            <person name="El-Sayed N."/>
            <person name="Caler E."/>
            <person name="Inman J."/>
            <person name="Amedeo P."/>
            <person name="Hass B."/>
            <person name="Wortman J."/>
        </authorList>
    </citation>
    <scope>NUCLEOTIDE SEQUENCE [LARGE SCALE GENOMIC DNA]</scope>
    <source>
        <strain evidence="8">ATCC 50983 / TXsc</strain>
    </source>
</reference>
<accession>C5KMV7</accession>
<comment type="subcellular location">
    <subcellularLocation>
        <location evidence="1 6">Membrane</location>
        <topology evidence="1 6">Multi-pass membrane protein</topology>
    </subcellularLocation>
</comment>
<keyword evidence="4" id="KW-1133">Transmembrane helix</keyword>
<dbReference type="PANTHER" id="PTHR12608:SF1">
    <property type="entry name" value="TRANSMEMBRANE PROTEIN 165"/>
    <property type="match status" value="1"/>
</dbReference>
<evidence type="ECO:0000256" key="1">
    <source>
        <dbReference type="ARBA" id="ARBA00004141"/>
    </source>
</evidence>